<dbReference type="AlphaFoldDB" id="A0A433JPI3"/>
<gene>
    <name evidence="2" type="ORF">ELQ94_14990</name>
</gene>
<organism evidence="2 3">
    <name type="scientific">Labedella endophytica</name>
    <dbReference type="NCBI Taxonomy" id="1523160"/>
    <lineage>
        <taxon>Bacteria</taxon>
        <taxon>Bacillati</taxon>
        <taxon>Actinomycetota</taxon>
        <taxon>Actinomycetes</taxon>
        <taxon>Micrococcales</taxon>
        <taxon>Microbacteriaceae</taxon>
        <taxon>Labedella</taxon>
    </lineage>
</organism>
<feature type="domain" description="AB hydrolase-1" evidence="1">
    <location>
        <begin position="58"/>
        <end position="208"/>
    </location>
</feature>
<dbReference type="Gene3D" id="3.40.50.1820">
    <property type="entry name" value="alpha/beta hydrolase"/>
    <property type="match status" value="1"/>
</dbReference>
<dbReference type="SUPFAM" id="SSF53474">
    <property type="entry name" value="alpha/beta-Hydrolases"/>
    <property type="match status" value="1"/>
</dbReference>
<evidence type="ECO:0000259" key="1">
    <source>
        <dbReference type="Pfam" id="PF12697"/>
    </source>
</evidence>
<evidence type="ECO:0000313" key="3">
    <source>
        <dbReference type="Proteomes" id="UP000274909"/>
    </source>
</evidence>
<keyword evidence="3" id="KW-1185">Reference proteome</keyword>
<keyword evidence="2" id="KW-0378">Hydrolase</keyword>
<proteinExistence type="predicted"/>
<evidence type="ECO:0000313" key="2">
    <source>
        <dbReference type="EMBL" id="RUQ98307.1"/>
    </source>
</evidence>
<protein>
    <submittedName>
        <fullName evidence="2">Alpha/beta fold hydrolase</fullName>
    </submittedName>
</protein>
<dbReference type="InterPro" id="IPR029058">
    <property type="entry name" value="AB_hydrolase_fold"/>
</dbReference>
<accession>A0A433JPI3</accession>
<dbReference type="Proteomes" id="UP000274909">
    <property type="component" value="Unassembled WGS sequence"/>
</dbReference>
<dbReference type="GO" id="GO:0016787">
    <property type="term" value="F:hydrolase activity"/>
    <property type="evidence" value="ECO:0007669"/>
    <property type="project" value="UniProtKB-KW"/>
</dbReference>
<reference evidence="2 3" key="1">
    <citation type="submission" date="2018-12" db="EMBL/GenBank/DDBJ databases">
        <authorList>
            <person name="Li F."/>
        </authorList>
    </citation>
    <scope>NUCLEOTIDE SEQUENCE [LARGE SCALE GENOMIC DNA]</scope>
    <source>
        <strain evidence="2 3">EGI 6500705</strain>
    </source>
</reference>
<name>A0A433JPI3_9MICO</name>
<sequence>MIRRYASWFTALRGLRWFGDAVSGRCRPGAPVCQAGRMRSTTDSALWSRADDGTSPLVVLLHGQHGTEEDLAPLLPLLPAGVVAVSLRAPFAEGDGFSWFETADGVREAAAEHVAPAADALRAWIDEVAPTAEPDADDLPDTTGPSGRARRPVAVVGYSQGGAVAIHVLRRAPRAVDTAVILAGFLGVGDEPGDDELLDVRPPVYWMRGLRDESITLMDVQRVAYFLPPHSTLTTAEHPLLGHELSEVFLAAAARYLGAWAAGFSRD</sequence>
<dbReference type="OrthoDB" id="9780848at2"/>
<comment type="caution">
    <text evidence="2">The sequence shown here is derived from an EMBL/GenBank/DDBJ whole genome shotgun (WGS) entry which is preliminary data.</text>
</comment>
<dbReference type="InterPro" id="IPR000073">
    <property type="entry name" value="AB_hydrolase_1"/>
</dbReference>
<dbReference type="Pfam" id="PF12697">
    <property type="entry name" value="Abhydrolase_6"/>
    <property type="match status" value="1"/>
</dbReference>
<dbReference type="EMBL" id="RZGZ01000004">
    <property type="protein sequence ID" value="RUQ98307.1"/>
    <property type="molecule type" value="Genomic_DNA"/>
</dbReference>